<organism evidence="1 2">
    <name type="scientific">Xylaria bambusicola</name>
    <dbReference type="NCBI Taxonomy" id="326684"/>
    <lineage>
        <taxon>Eukaryota</taxon>
        <taxon>Fungi</taxon>
        <taxon>Dikarya</taxon>
        <taxon>Ascomycota</taxon>
        <taxon>Pezizomycotina</taxon>
        <taxon>Sordariomycetes</taxon>
        <taxon>Xylariomycetidae</taxon>
        <taxon>Xylariales</taxon>
        <taxon>Xylariaceae</taxon>
        <taxon>Xylaria</taxon>
    </lineage>
</organism>
<sequence>MLHGRDSGLHSRQNPRFSVDMCRDDALLTRRLLHDDIQLLGTELRIQRVIVERQHASAREDLNAFRTAPDL</sequence>
<gene>
    <name evidence="1" type="ORF">RRF57_009987</name>
</gene>
<reference evidence="1 2" key="1">
    <citation type="submission" date="2023-10" db="EMBL/GenBank/DDBJ databases">
        <title>Draft genome sequence of Xylaria bambusicola isolate GMP-LS, the root and basal stem rot pathogen of sugarcane in Indonesia.</title>
        <authorList>
            <person name="Selvaraj P."/>
            <person name="Muralishankar V."/>
            <person name="Muruganantham S."/>
            <person name="Sp S."/>
            <person name="Haryani S."/>
            <person name="Lau K.J.X."/>
            <person name="Naqvi N.I."/>
        </authorList>
    </citation>
    <scope>NUCLEOTIDE SEQUENCE [LARGE SCALE GENOMIC DNA]</scope>
    <source>
        <strain evidence="1">GMP-LS</strain>
    </source>
</reference>
<evidence type="ECO:0000313" key="1">
    <source>
        <dbReference type="EMBL" id="KAK5634273.1"/>
    </source>
</evidence>
<keyword evidence="2" id="KW-1185">Reference proteome</keyword>
<protein>
    <submittedName>
        <fullName evidence="1">Uncharacterized protein</fullName>
    </submittedName>
</protein>
<name>A0AAN7URJ8_9PEZI</name>
<accession>A0AAN7URJ8</accession>
<dbReference type="AlphaFoldDB" id="A0AAN7URJ8"/>
<comment type="caution">
    <text evidence="1">The sequence shown here is derived from an EMBL/GenBank/DDBJ whole genome shotgun (WGS) entry which is preliminary data.</text>
</comment>
<evidence type="ECO:0000313" key="2">
    <source>
        <dbReference type="Proteomes" id="UP001305414"/>
    </source>
</evidence>
<dbReference type="Proteomes" id="UP001305414">
    <property type="component" value="Unassembled WGS sequence"/>
</dbReference>
<proteinExistence type="predicted"/>
<dbReference type="EMBL" id="JAWHQM010000039">
    <property type="protein sequence ID" value="KAK5634273.1"/>
    <property type="molecule type" value="Genomic_DNA"/>
</dbReference>